<evidence type="ECO:0000256" key="3">
    <source>
        <dbReference type="ARBA" id="ARBA00007726"/>
    </source>
</evidence>
<keyword evidence="7" id="KW-0547">Nucleotide-binding</keyword>
<dbReference type="PIRSF" id="PIRSF016570">
    <property type="entry name" value="Ku80"/>
    <property type="match status" value="1"/>
</dbReference>
<accession>A0A9P4IHY1</accession>
<dbReference type="CDD" id="cd00873">
    <property type="entry name" value="KU80"/>
    <property type="match status" value="1"/>
</dbReference>
<protein>
    <recommendedName>
        <fullName evidence="5">ATP-dependent DNA helicase II subunit 2</fullName>
        <ecNumber evidence="4">3.6.4.12</ecNumber>
    </recommendedName>
    <alternativeName>
        <fullName evidence="18">ATP-dependent DNA helicase II subunit Ku80</fullName>
    </alternativeName>
</protein>
<comment type="subcellular location">
    <subcellularLocation>
        <location evidence="2">Chromosome</location>
        <location evidence="2">Telomere</location>
    </subcellularLocation>
    <subcellularLocation>
        <location evidence="1">Nucleus</location>
    </subcellularLocation>
</comment>
<comment type="caution">
    <text evidence="22">The sequence shown here is derived from an EMBL/GenBank/DDBJ whole genome shotgun (WGS) entry which is preliminary data.</text>
</comment>
<dbReference type="AlphaFoldDB" id="A0A9P4IHY1"/>
<keyword evidence="10 22" id="KW-0347">Helicase</keyword>
<keyword evidence="9" id="KW-0378">Hydrolase</keyword>
<keyword evidence="15" id="KW-0234">DNA repair</keyword>
<gene>
    <name evidence="22" type="ORF">NA57DRAFT_34210</name>
</gene>
<name>A0A9P4IHY1_9PEZI</name>
<dbReference type="InterPro" id="IPR014893">
    <property type="entry name" value="Ku_PK_bind"/>
</dbReference>
<dbReference type="InterPro" id="IPR036494">
    <property type="entry name" value="Ku_C_sf"/>
</dbReference>
<dbReference type="InterPro" id="IPR005161">
    <property type="entry name" value="Ku_N"/>
</dbReference>
<dbReference type="GO" id="GO:0043564">
    <property type="term" value="C:Ku70:Ku80 complex"/>
    <property type="evidence" value="ECO:0007669"/>
    <property type="project" value="InterPro"/>
</dbReference>
<comment type="catalytic activity">
    <reaction evidence="19">
        <text>ATP + H2O = ADP + phosphate + H(+)</text>
        <dbReference type="Rhea" id="RHEA:13065"/>
        <dbReference type="ChEBI" id="CHEBI:15377"/>
        <dbReference type="ChEBI" id="CHEBI:15378"/>
        <dbReference type="ChEBI" id="CHEBI:30616"/>
        <dbReference type="ChEBI" id="CHEBI:43474"/>
        <dbReference type="ChEBI" id="CHEBI:456216"/>
        <dbReference type="EC" id="3.6.4.12"/>
    </reaction>
</comment>
<evidence type="ECO:0000256" key="11">
    <source>
        <dbReference type="ARBA" id="ARBA00022840"/>
    </source>
</evidence>
<feature type="domain" description="Ku" evidence="21">
    <location>
        <begin position="318"/>
        <end position="460"/>
    </location>
</feature>
<evidence type="ECO:0000256" key="20">
    <source>
        <dbReference type="SAM" id="MobiDB-lite"/>
    </source>
</evidence>
<dbReference type="FunFam" id="1.10.1600.10:FF:000002">
    <property type="entry name" value="X-ray repair cross-complementing protein 5"/>
    <property type="match status" value="1"/>
</dbReference>
<evidence type="ECO:0000256" key="12">
    <source>
        <dbReference type="ARBA" id="ARBA00022895"/>
    </source>
</evidence>
<dbReference type="PANTHER" id="PTHR12604:SF4">
    <property type="entry name" value="X-RAY REPAIR CROSS-COMPLEMENTING PROTEIN 5"/>
    <property type="match status" value="1"/>
</dbReference>
<evidence type="ECO:0000256" key="9">
    <source>
        <dbReference type="ARBA" id="ARBA00022801"/>
    </source>
</evidence>
<evidence type="ECO:0000256" key="5">
    <source>
        <dbReference type="ARBA" id="ARBA00021792"/>
    </source>
</evidence>
<evidence type="ECO:0000256" key="18">
    <source>
        <dbReference type="ARBA" id="ARBA00031847"/>
    </source>
</evidence>
<evidence type="ECO:0000259" key="21">
    <source>
        <dbReference type="SMART" id="SM00559"/>
    </source>
</evidence>
<evidence type="ECO:0000256" key="8">
    <source>
        <dbReference type="ARBA" id="ARBA00022763"/>
    </source>
</evidence>
<dbReference type="FunFam" id="3.40.50.410:FF:000073">
    <property type="entry name" value="ATP-dependent DNA helicase II subunit 2"/>
    <property type="match status" value="1"/>
</dbReference>
<comment type="function">
    <text evidence="17">Single-stranded DNA-dependent ATP-dependent helicase. Involved in non-homologous end joining (NHEJ) DNA double strand break repair. DNA-binding is sequence-independent but has a high affinity to nicks in double-stranded DNA and to the ends of duplex DNA. Binds to naturally occurring chromosomal ends, and therefore provides chromosomal end protection. Required also for telomere recombination to repair telomeric ends in the absence of telomerase. KU70, of the KU70/KU80 heterodimer, binds to the stem loop of TLC1, the RNA component of telomerase. Involved in telomere maintenance. Interacts with telomeric repeats and subtelomeric sequences thereby controlling telomere length and protecting against subtelomeric rearrangement. Maintains telomeric chromatin, which is involved in silencing the expression of genes located at the telomere. Required for mating-type switching.</text>
</comment>
<dbReference type="EC" id="3.6.4.12" evidence="4"/>
<dbReference type="SUPFAM" id="SSF53300">
    <property type="entry name" value="vWA-like"/>
    <property type="match status" value="1"/>
</dbReference>
<dbReference type="Proteomes" id="UP000799772">
    <property type="component" value="Unassembled WGS sequence"/>
</dbReference>
<keyword evidence="11" id="KW-0067">ATP-binding</keyword>
<evidence type="ECO:0000256" key="19">
    <source>
        <dbReference type="ARBA" id="ARBA00047995"/>
    </source>
</evidence>
<dbReference type="Gene3D" id="1.10.1600.10">
    <property type="match status" value="1"/>
</dbReference>
<keyword evidence="14" id="KW-0233">DNA recombination</keyword>
<dbReference type="GO" id="GO:0006303">
    <property type="term" value="P:double-strand break repair via nonhomologous end joining"/>
    <property type="evidence" value="ECO:0007669"/>
    <property type="project" value="InterPro"/>
</dbReference>
<reference evidence="22" key="1">
    <citation type="journal article" date="2020" name="Stud. Mycol.">
        <title>101 Dothideomycetes genomes: a test case for predicting lifestyles and emergence of pathogens.</title>
        <authorList>
            <person name="Haridas S."/>
            <person name="Albert R."/>
            <person name="Binder M."/>
            <person name="Bloem J."/>
            <person name="Labutti K."/>
            <person name="Salamov A."/>
            <person name="Andreopoulos B."/>
            <person name="Baker S."/>
            <person name="Barry K."/>
            <person name="Bills G."/>
            <person name="Bluhm B."/>
            <person name="Cannon C."/>
            <person name="Castanera R."/>
            <person name="Culley D."/>
            <person name="Daum C."/>
            <person name="Ezra D."/>
            <person name="Gonzalez J."/>
            <person name="Henrissat B."/>
            <person name="Kuo A."/>
            <person name="Liang C."/>
            <person name="Lipzen A."/>
            <person name="Lutzoni F."/>
            <person name="Magnuson J."/>
            <person name="Mondo S."/>
            <person name="Nolan M."/>
            <person name="Ohm R."/>
            <person name="Pangilinan J."/>
            <person name="Park H.-J."/>
            <person name="Ramirez L."/>
            <person name="Alfaro M."/>
            <person name="Sun H."/>
            <person name="Tritt A."/>
            <person name="Yoshinaga Y."/>
            <person name="Zwiers L.-H."/>
            <person name="Turgeon B."/>
            <person name="Goodwin S."/>
            <person name="Spatafora J."/>
            <person name="Crous P."/>
            <person name="Grigoriev I."/>
        </authorList>
    </citation>
    <scope>NUCLEOTIDE SEQUENCE</scope>
    <source>
        <strain evidence="22">CBS 133067</strain>
    </source>
</reference>
<dbReference type="GO" id="GO:0016787">
    <property type="term" value="F:hydrolase activity"/>
    <property type="evidence" value="ECO:0007669"/>
    <property type="project" value="UniProtKB-KW"/>
</dbReference>
<dbReference type="Pfam" id="PF08785">
    <property type="entry name" value="Ku_PK_bind"/>
    <property type="match status" value="1"/>
</dbReference>
<keyword evidence="23" id="KW-1185">Reference proteome</keyword>
<evidence type="ECO:0000256" key="13">
    <source>
        <dbReference type="ARBA" id="ARBA00023125"/>
    </source>
</evidence>
<comment type="similarity">
    <text evidence="3">Belongs to the ku80 family.</text>
</comment>
<dbReference type="InterPro" id="IPR036465">
    <property type="entry name" value="vWFA_dom_sf"/>
</dbReference>
<dbReference type="InterPro" id="IPR024193">
    <property type="entry name" value="Ku80"/>
</dbReference>
<proteinExistence type="inferred from homology"/>
<dbReference type="Pfam" id="PF02735">
    <property type="entry name" value="Ku"/>
    <property type="match status" value="1"/>
</dbReference>
<dbReference type="Gene3D" id="1.25.40.240">
    <property type="entry name" value="Ku, C-terminal domain"/>
    <property type="match status" value="1"/>
</dbReference>
<dbReference type="GO" id="GO:0000781">
    <property type="term" value="C:chromosome, telomeric region"/>
    <property type="evidence" value="ECO:0007669"/>
    <property type="project" value="UniProtKB-SubCell"/>
</dbReference>
<evidence type="ECO:0000256" key="2">
    <source>
        <dbReference type="ARBA" id="ARBA00004574"/>
    </source>
</evidence>
<dbReference type="GO" id="GO:0000723">
    <property type="term" value="P:telomere maintenance"/>
    <property type="evidence" value="ECO:0007669"/>
    <property type="project" value="InterPro"/>
</dbReference>
<evidence type="ECO:0000313" key="23">
    <source>
        <dbReference type="Proteomes" id="UP000799772"/>
    </source>
</evidence>
<dbReference type="SUPFAM" id="SSF101420">
    <property type="entry name" value="C-terminal domain of Ku80"/>
    <property type="match status" value="1"/>
</dbReference>
<evidence type="ECO:0000256" key="17">
    <source>
        <dbReference type="ARBA" id="ARBA00024890"/>
    </source>
</evidence>
<feature type="region of interest" description="Disordered" evidence="20">
    <location>
        <begin position="568"/>
        <end position="589"/>
    </location>
</feature>
<evidence type="ECO:0000256" key="15">
    <source>
        <dbReference type="ARBA" id="ARBA00023204"/>
    </source>
</evidence>
<dbReference type="GO" id="GO:0005524">
    <property type="term" value="F:ATP binding"/>
    <property type="evidence" value="ECO:0007669"/>
    <property type="project" value="UniProtKB-KW"/>
</dbReference>
<evidence type="ECO:0000256" key="1">
    <source>
        <dbReference type="ARBA" id="ARBA00004123"/>
    </source>
</evidence>
<dbReference type="GO" id="GO:0006310">
    <property type="term" value="P:DNA recombination"/>
    <property type="evidence" value="ECO:0007669"/>
    <property type="project" value="UniProtKB-KW"/>
</dbReference>
<evidence type="ECO:0000256" key="6">
    <source>
        <dbReference type="ARBA" id="ARBA00022454"/>
    </source>
</evidence>
<keyword evidence="8" id="KW-0227">DNA damage</keyword>
<evidence type="ECO:0000313" key="22">
    <source>
        <dbReference type="EMBL" id="KAF2101399.1"/>
    </source>
</evidence>
<dbReference type="InterPro" id="IPR006164">
    <property type="entry name" value="DNA_bd_Ku70/Ku80"/>
</dbReference>
<keyword evidence="13" id="KW-0238">DNA-binding</keyword>
<dbReference type="PANTHER" id="PTHR12604">
    <property type="entry name" value="KU AUTOANTIGEN DNA HELICASE"/>
    <property type="match status" value="1"/>
</dbReference>
<evidence type="ECO:0000256" key="4">
    <source>
        <dbReference type="ARBA" id="ARBA00012551"/>
    </source>
</evidence>
<dbReference type="Gene3D" id="3.40.50.410">
    <property type="entry name" value="von Willebrand factor, type A domain"/>
    <property type="match status" value="1"/>
</dbReference>
<dbReference type="GO" id="GO:0003690">
    <property type="term" value="F:double-stranded DNA binding"/>
    <property type="evidence" value="ECO:0007669"/>
    <property type="project" value="TreeGrafter"/>
</dbReference>
<dbReference type="GO" id="GO:0003684">
    <property type="term" value="F:damaged DNA binding"/>
    <property type="evidence" value="ECO:0007669"/>
    <property type="project" value="InterPro"/>
</dbReference>
<dbReference type="EMBL" id="ML978123">
    <property type="protein sequence ID" value="KAF2101399.1"/>
    <property type="molecule type" value="Genomic_DNA"/>
</dbReference>
<dbReference type="GO" id="GO:0042162">
    <property type="term" value="F:telomeric DNA binding"/>
    <property type="evidence" value="ECO:0007669"/>
    <property type="project" value="InterPro"/>
</dbReference>
<keyword evidence="16" id="KW-0539">Nucleus</keyword>
<evidence type="ECO:0000256" key="16">
    <source>
        <dbReference type="ARBA" id="ARBA00023242"/>
    </source>
</evidence>
<dbReference type="GO" id="GO:0003678">
    <property type="term" value="F:DNA helicase activity"/>
    <property type="evidence" value="ECO:0007669"/>
    <property type="project" value="UniProtKB-EC"/>
</dbReference>
<dbReference type="SUPFAM" id="SSF100939">
    <property type="entry name" value="SPOC domain-like"/>
    <property type="match status" value="1"/>
</dbReference>
<sequence>MAQKEASIYIVDVGKSMGEKHNGREETDLDWSMRYVWDKITTAVSTGRKTLHAGVLGLRTDESNNPSGDEEGYNNISILQPIGQVLMSHIRDLKDVIKPSNTEEGDAISALIIAIQMMAKHCKHLKYEKHIYLVTNGRGAYDDDLSDDIIKKVKEDGIQLTVLGVDFDEAEYGFKEENKDVQKAENENILRNITEGCGGAFGTMEEAISQLGIPRVKSTRPTPLYKGVLTLGDPQKYDTAISIDVQRYARVRVARPPTSSAFVVRQNMAPGESQAQSSVTMGNGDANGDVQMTDADGLVAVKNARTYEVEDKEAPGGKKDVAFDDLAKGYEYGRTAVAISESDMNVTELETFQCLDIIGFIPRDKYERYFSMSETNIIIPNPINSKAAMALSSLIHALWEVDSYAIARFVRKDNTHPLILLLMPYFEVQEDKKKFECLVDVELPFAEDLRQYKFPPLDRVVTVSGKSLTQHRNLPSEGLRDAMDSYVDAMDLSKFDTDDEGKPAEYAAIEDTYSPIFHYINQAIRLHAIHPEDPIPAPYDILTKYSHPPVELLEKAQSHLGALKKAADVKPVPKKPKYGRGRKKEVDKPQSGLDIDALLRDPSVKRPKISAENAVPEFKQHMAAITTDENADADTAVHSAAKDLAEQMATHIEGYIKHSVGESGYGRAIEALRVMREELIDLDEPVVYNDVLRRLKGKIFDGELGGDRREMWYKIRVNKVGIVDKRMQQFADVTEEEAKEFMLMPKA</sequence>
<dbReference type="SMART" id="SM00559">
    <property type="entry name" value="Ku78"/>
    <property type="match status" value="1"/>
</dbReference>
<keyword evidence="12" id="KW-0779">Telomere</keyword>
<evidence type="ECO:0000256" key="10">
    <source>
        <dbReference type="ARBA" id="ARBA00022806"/>
    </source>
</evidence>
<organism evidence="22 23">
    <name type="scientific">Rhizodiscina lignyota</name>
    <dbReference type="NCBI Taxonomy" id="1504668"/>
    <lineage>
        <taxon>Eukaryota</taxon>
        <taxon>Fungi</taxon>
        <taxon>Dikarya</taxon>
        <taxon>Ascomycota</taxon>
        <taxon>Pezizomycotina</taxon>
        <taxon>Dothideomycetes</taxon>
        <taxon>Pleosporomycetidae</taxon>
        <taxon>Aulographales</taxon>
        <taxon>Rhizodiscinaceae</taxon>
        <taxon>Rhizodiscina</taxon>
    </lineage>
</organism>
<feature type="compositionally biased region" description="Basic residues" evidence="20">
    <location>
        <begin position="572"/>
        <end position="583"/>
    </location>
</feature>
<dbReference type="OrthoDB" id="30826at2759"/>
<dbReference type="Pfam" id="PF03731">
    <property type="entry name" value="Ku_N"/>
    <property type="match status" value="1"/>
</dbReference>
<dbReference type="Gene3D" id="2.40.290.10">
    <property type="match status" value="1"/>
</dbReference>
<evidence type="ECO:0000256" key="14">
    <source>
        <dbReference type="ARBA" id="ARBA00023172"/>
    </source>
</evidence>
<evidence type="ECO:0000256" key="7">
    <source>
        <dbReference type="ARBA" id="ARBA00022741"/>
    </source>
</evidence>
<keyword evidence="6" id="KW-0158">Chromosome</keyword>
<dbReference type="InterPro" id="IPR016194">
    <property type="entry name" value="SPOC-like_C_dom_sf"/>
</dbReference>